<feature type="binding site" evidence="6">
    <location>
        <begin position="183"/>
        <end position="187"/>
    </location>
    <ligand>
        <name>NADP(+)</name>
        <dbReference type="ChEBI" id="CHEBI:58349"/>
    </ligand>
</feature>
<gene>
    <name evidence="6" type="primary">aroE</name>
    <name evidence="10" type="ordered locus">Mvol_0777</name>
</gene>
<keyword evidence="3 6" id="KW-0521">NADP</keyword>
<evidence type="ECO:0000259" key="8">
    <source>
        <dbReference type="Pfam" id="PF08501"/>
    </source>
</evidence>
<evidence type="ECO:0000313" key="10">
    <source>
        <dbReference type="EMBL" id="ADI36436.1"/>
    </source>
</evidence>
<dbReference type="UniPathway" id="UPA00053">
    <property type="reaction ID" value="UER00087"/>
</dbReference>
<sequence>MLNCKINNLINSKTKLLGVIGHPIAHSLSPIMHNSVIFQNKTNNLNKENISQDINTIEKLKELKDLEKNTIDNLNYIYLAFDIEPENLENIVISAKTLNIKGLNITVPYKIDIMQYLDEIDEDAKKIGAVNTILFENGISKGYNTDGLGFRKAIEELMEIKDNKTNNNKTNKSTKNNKILVLGAGGASRSICYEMSKDNAITIANRTFEKAETLEKYLKSIGHKNVNSIKLEEFEDMTKLMDYNIIINTTSLGMYPNIDNTFIDLSKLPENALNGKFVVDIIYNPFETKFLKQASEKGATIQNGLSMLIHQGAISFEIWTNEKPNIDIMKKSIVNELENKNKNEID</sequence>
<dbReference type="InterPro" id="IPR006151">
    <property type="entry name" value="Shikm_DH/Glu-tRNA_Rdtase"/>
</dbReference>
<evidence type="ECO:0000256" key="6">
    <source>
        <dbReference type="HAMAP-Rule" id="MF_00222"/>
    </source>
</evidence>
<dbReference type="InterPro" id="IPR011342">
    <property type="entry name" value="Shikimate_DH"/>
</dbReference>
<dbReference type="CDD" id="cd01065">
    <property type="entry name" value="NAD_bind_Shikimate_DH"/>
    <property type="match status" value="1"/>
</dbReference>
<dbReference type="GO" id="GO:0004764">
    <property type="term" value="F:shikimate 3-dehydrogenase (NADP+) activity"/>
    <property type="evidence" value="ECO:0007669"/>
    <property type="project" value="UniProtKB-UniRule"/>
</dbReference>
<dbReference type="Pfam" id="PF08501">
    <property type="entry name" value="Shikimate_dh_N"/>
    <property type="match status" value="1"/>
</dbReference>
<dbReference type="STRING" id="456320.Mvol_0777"/>
<evidence type="ECO:0000256" key="4">
    <source>
        <dbReference type="ARBA" id="ARBA00023002"/>
    </source>
</evidence>
<evidence type="ECO:0000313" key="11">
    <source>
        <dbReference type="Proteomes" id="UP000007722"/>
    </source>
</evidence>
<dbReference type="HAMAP" id="MF_00222">
    <property type="entry name" value="Shikimate_DH_AroE"/>
    <property type="match status" value="1"/>
</dbReference>
<dbReference type="EC" id="1.1.1.25" evidence="1 6"/>
<dbReference type="GO" id="GO:0009423">
    <property type="term" value="P:chorismate biosynthetic process"/>
    <property type="evidence" value="ECO:0007669"/>
    <property type="project" value="UniProtKB-UniRule"/>
</dbReference>
<dbReference type="InterPro" id="IPR022893">
    <property type="entry name" value="Shikimate_DH_fam"/>
</dbReference>
<dbReference type="PANTHER" id="PTHR21089:SF1">
    <property type="entry name" value="BIFUNCTIONAL 3-DEHYDROQUINATE DEHYDRATASE_SHIKIMATE DEHYDROGENASE, CHLOROPLASTIC"/>
    <property type="match status" value="1"/>
</dbReference>
<dbReference type="NCBIfam" id="TIGR00507">
    <property type="entry name" value="aroE"/>
    <property type="match status" value="1"/>
</dbReference>
<evidence type="ECO:0000259" key="7">
    <source>
        <dbReference type="Pfam" id="PF01488"/>
    </source>
</evidence>
<dbReference type="HOGENOM" id="CLU_044063_4_1_2"/>
<protein>
    <recommendedName>
        <fullName evidence="1 6">Shikimate dehydrogenase (NADP(+))</fullName>
        <shortName evidence="6">SDH</shortName>
        <ecNumber evidence="1 6">1.1.1.25</ecNumber>
    </recommendedName>
</protein>
<dbReference type="eggNOG" id="arCOG01033">
    <property type="taxonomic scope" value="Archaea"/>
</dbReference>
<dbReference type="InterPro" id="IPR046346">
    <property type="entry name" value="Aminoacid_DH-like_N_sf"/>
</dbReference>
<keyword evidence="4 6" id="KW-0560">Oxidoreductase</keyword>
<dbReference type="InterPro" id="IPR041121">
    <property type="entry name" value="SDH_C"/>
</dbReference>
<comment type="function">
    <text evidence="6">Involved in the biosynthesis of the chorismate, which leads to the biosynthesis of aromatic amino acids. Catalyzes the reversible NADPH linked reduction of 3-dehydroshikimate (DHSA) to yield shikimate (SA).</text>
</comment>
<feature type="binding site" evidence="6">
    <location>
        <begin position="205"/>
        <end position="210"/>
    </location>
    <ligand>
        <name>NADP(+)</name>
        <dbReference type="ChEBI" id="CHEBI:58349"/>
    </ligand>
</feature>
<feature type="binding site" evidence="6">
    <location>
        <position position="146"/>
    </location>
    <ligand>
        <name>shikimate</name>
        <dbReference type="ChEBI" id="CHEBI:36208"/>
    </ligand>
</feature>
<comment type="subunit">
    <text evidence="6">Homodimer.</text>
</comment>
<reference evidence="10 11" key="1">
    <citation type="submission" date="2010-05" db="EMBL/GenBank/DDBJ databases">
        <title>Complete sequence of Methanococcus voltae A3.</title>
        <authorList>
            <consortium name="US DOE Joint Genome Institute"/>
            <person name="Lucas S."/>
            <person name="Copeland A."/>
            <person name="Lapidus A."/>
            <person name="Cheng J.-F."/>
            <person name="Bruce D."/>
            <person name="Goodwin L."/>
            <person name="Pitluck S."/>
            <person name="Lowry S."/>
            <person name="Clum A."/>
            <person name="Land M."/>
            <person name="Hauser L."/>
            <person name="Kyrpides N."/>
            <person name="Mikhailova N."/>
            <person name="Whitman W.B."/>
            <person name="Woyke T."/>
        </authorList>
    </citation>
    <scope>NUCLEOTIDE SEQUENCE [LARGE SCALE GENOMIC DNA]</scope>
    <source>
        <strain evidence="11">ATCC BAA-1334 / A3</strain>
    </source>
</reference>
<dbReference type="GO" id="GO:0005829">
    <property type="term" value="C:cytosol"/>
    <property type="evidence" value="ECO:0007669"/>
    <property type="project" value="TreeGrafter"/>
</dbReference>
<dbReference type="OrthoDB" id="8744at2157"/>
<dbReference type="GO" id="GO:0050661">
    <property type="term" value="F:NADP binding"/>
    <property type="evidence" value="ECO:0007669"/>
    <property type="project" value="InterPro"/>
</dbReference>
<feature type="binding site" evidence="6">
    <location>
        <position position="106"/>
    </location>
    <ligand>
        <name>shikimate</name>
        <dbReference type="ChEBI" id="CHEBI:36208"/>
    </ligand>
</feature>
<feature type="binding site" evidence="6">
    <location>
        <position position="131"/>
    </location>
    <ligand>
        <name>shikimate</name>
        <dbReference type="ChEBI" id="CHEBI:36208"/>
    </ligand>
</feature>
<comment type="similarity">
    <text evidence="6">Belongs to the shikimate dehydrogenase family.</text>
</comment>
<dbReference type="Gene3D" id="3.40.50.720">
    <property type="entry name" value="NAD(P)-binding Rossmann-like Domain"/>
    <property type="match status" value="1"/>
</dbReference>
<dbReference type="AlphaFoldDB" id="D7DTH6"/>
<dbReference type="Pfam" id="PF01488">
    <property type="entry name" value="Shikimate_DH"/>
    <property type="match status" value="1"/>
</dbReference>
<dbReference type="Proteomes" id="UP000007722">
    <property type="component" value="Chromosome"/>
</dbReference>
<keyword evidence="5 6" id="KW-0057">Aromatic amino acid biosynthesis</keyword>
<dbReference type="Pfam" id="PF18317">
    <property type="entry name" value="SDH_C"/>
    <property type="match status" value="1"/>
</dbReference>
<feature type="active site" description="Proton acceptor" evidence="6">
    <location>
        <position position="110"/>
    </location>
</feature>
<feature type="binding site" evidence="6">
    <location>
        <position position="281"/>
    </location>
    <ligand>
        <name>NADP(+)</name>
        <dbReference type="ChEBI" id="CHEBI:58349"/>
    </ligand>
</feature>
<feature type="binding site" evidence="6">
    <location>
        <position position="311"/>
    </location>
    <ligand>
        <name>shikimate</name>
        <dbReference type="ChEBI" id="CHEBI:36208"/>
    </ligand>
</feature>
<comment type="pathway">
    <text evidence="6">Metabolic intermediate biosynthesis; chorismate biosynthesis; chorismate from D-erythrose 4-phosphate and phosphoenolpyruvate: step 4/7.</text>
</comment>
<dbReference type="PANTHER" id="PTHR21089">
    <property type="entry name" value="SHIKIMATE DEHYDROGENASE"/>
    <property type="match status" value="1"/>
</dbReference>
<dbReference type="SUPFAM" id="SSF53223">
    <property type="entry name" value="Aminoacid dehydrogenase-like, N-terminal domain"/>
    <property type="match status" value="2"/>
</dbReference>
<dbReference type="FunCoup" id="D7DTH6">
    <property type="interactions" value="83"/>
</dbReference>
<accession>D7DTH6</accession>
<name>D7DTH6_METV3</name>
<dbReference type="InterPro" id="IPR013708">
    <property type="entry name" value="Shikimate_DH-bd_N"/>
</dbReference>
<dbReference type="GO" id="GO:0008652">
    <property type="term" value="P:amino acid biosynthetic process"/>
    <property type="evidence" value="ECO:0007669"/>
    <property type="project" value="UniProtKB-KW"/>
</dbReference>
<feature type="domain" description="Quinate/shikimate 5-dehydrogenase/glutamyl-tRNA reductase" evidence="7">
    <location>
        <begin position="171"/>
        <end position="252"/>
    </location>
</feature>
<keyword evidence="2 6" id="KW-0028">Amino-acid biosynthesis</keyword>
<evidence type="ECO:0000256" key="2">
    <source>
        <dbReference type="ARBA" id="ARBA00022605"/>
    </source>
</evidence>
<keyword evidence="11" id="KW-1185">Reference proteome</keyword>
<dbReference type="Gene3D" id="3.40.50.10860">
    <property type="entry name" value="Leucine Dehydrogenase, chain A, domain 1"/>
    <property type="match status" value="2"/>
</dbReference>
<dbReference type="KEGG" id="mvo:Mvol_0777"/>
<dbReference type="GO" id="GO:0019632">
    <property type="term" value="P:shikimate metabolic process"/>
    <property type="evidence" value="ECO:0007669"/>
    <property type="project" value="InterPro"/>
</dbReference>
<evidence type="ECO:0000259" key="9">
    <source>
        <dbReference type="Pfam" id="PF18317"/>
    </source>
</evidence>
<dbReference type="EMBL" id="CP002057">
    <property type="protein sequence ID" value="ADI36436.1"/>
    <property type="molecule type" value="Genomic_DNA"/>
</dbReference>
<feature type="domain" description="Shikimate dehydrogenase substrate binding N-terminal" evidence="8">
    <location>
        <begin position="72"/>
        <end position="133"/>
    </location>
</feature>
<feature type="domain" description="SDH C-terminal" evidence="9">
    <location>
        <begin position="304"/>
        <end position="332"/>
    </location>
</feature>
<proteinExistence type="inferred from homology"/>
<feature type="binding site" evidence="6">
    <location>
        <begin position="27"/>
        <end position="29"/>
    </location>
    <ligand>
        <name>shikimate</name>
        <dbReference type="ChEBI" id="CHEBI:36208"/>
    </ligand>
</feature>
<dbReference type="InParanoid" id="D7DTH6"/>
<evidence type="ECO:0000256" key="3">
    <source>
        <dbReference type="ARBA" id="ARBA00022857"/>
    </source>
</evidence>
<dbReference type="SUPFAM" id="SSF51735">
    <property type="entry name" value="NAD(P)-binding Rossmann-fold domains"/>
    <property type="match status" value="1"/>
</dbReference>
<evidence type="ECO:0000256" key="5">
    <source>
        <dbReference type="ARBA" id="ARBA00023141"/>
    </source>
</evidence>
<dbReference type="InterPro" id="IPR036291">
    <property type="entry name" value="NAD(P)-bd_dom_sf"/>
</dbReference>
<evidence type="ECO:0000256" key="1">
    <source>
        <dbReference type="ARBA" id="ARBA00012962"/>
    </source>
</evidence>
<dbReference type="GO" id="GO:0009073">
    <property type="term" value="P:aromatic amino acid family biosynthetic process"/>
    <property type="evidence" value="ECO:0007669"/>
    <property type="project" value="UniProtKB-KW"/>
</dbReference>
<organism evidence="10 11">
    <name type="scientific">Methanococcus voltae (strain ATCC BAA-1334 / A3)</name>
    <dbReference type="NCBI Taxonomy" id="456320"/>
    <lineage>
        <taxon>Archaea</taxon>
        <taxon>Methanobacteriati</taxon>
        <taxon>Methanobacteriota</taxon>
        <taxon>Methanomada group</taxon>
        <taxon>Methanococci</taxon>
        <taxon>Methanococcales</taxon>
        <taxon>Methanococcaceae</taxon>
        <taxon>Methanococcus</taxon>
    </lineage>
</organism>
<feature type="binding site" evidence="6">
    <location>
        <position position="283"/>
    </location>
    <ligand>
        <name>shikimate</name>
        <dbReference type="ChEBI" id="CHEBI:36208"/>
    </ligand>
</feature>
<feature type="binding site" evidence="6">
    <location>
        <position position="122"/>
    </location>
    <ligand>
        <name>NADP(+)</name>
        <dbReference type="ChEBI" id="CHEBI:58349"/>
    </ligand>
</feature>
<comment type="catalytic activity">
    <reaction evidence="6">
        <text>shikimate + NADP(+) = 3-dehydroshikimate + NADPH + H(+)</text>
        <dbReference type="Rhea" id="RHEA:17737"/>
        <dbReference type="ChEBI" id="CHEBI:15378"/>
        <dbReference type="ChEBI" id="CHEBI:16630"/>
        <dbReference type="ChEBI" id="CHEBI:36208"/>
        <dbReference type="ChEBI" id="CHEBI:57783"/>
        <dbReference type="ChEBI" id="CHEBI:58349"/>
        <dbReference type="EC" id="1.1.1.25"/>
    </reaction>
</comment>
<feature type="binding site" evidence="6">
    <location>
        <position position="304"/>
    </location>
    <ligand>
        <name>NADP(+)</name>
        <dbReference type="ChEBI" id="CHEBI:58349"/>
    </ligand>
</feature>